<dbReference type="InterPro" id="IPR002076">
    <property type="entry name" value="ELO_fam"/>
</dbReference>
<accession>A0A1A9VWW7</accession>
<keyword evidence="3 10" id="KW-0808">Transferase</keyword>
<keyword evidence="5 10" id="KW-0276">Fatty acid metabolism</keyword>
<reference evidence="11" key="1">
    <citation type="submission" date="2020-05" db="UniProtKB">
        <authorList>
            <consortium name="EnsemblMetazoa"/>
        </authorList>
    </citation>
    <scope>IDENTIFICATION</scope>
    <source>
        <strain evidence="11">TTRI</strain>
    </source>
</reference>
<keyword evidence="9 10" id="KW-0275">Fatty acid biosynthesis</keyword>
<keyword evidence="2 10" id="KW-0444">Lipid biosynthesis</keyword>
<feature type="transmembrane region" description="Helical" evidence="10">
    <location>
        <begin position="111"/>
        <end position="136"/>
    </location>
</feature>
<evidence type="ECO:0000256" key="5">
    <source>
        <dbReference type="ARBA" id="ARBA00022832"/>
    </source>
</evidence>
<evidence type="ECO:0000313" key="11">
    <source>
        <dbReference type="EnsemblMetazoa" id="GAUT050288-PA"/>
    </source>
</evidence>
<evidence type="ECO:0000256" key="8">
    <source>
        <dbReference type="ARBA" id="ARBA00023136"/>
    </source>
</evidence>
<feature type="transmembrane region" description="Helical" evidence="10">
    <location>
        <begin position="235"/>
        <end position="256"/>
    </location>
</feature>
<feature type="transmembrane region" description="Helical" evidence="10">
    <location>
        <begin position="211"/>
        <end position="229"/>
    </location>
</feature>
<protein>
    <recommendedName>
        <fullName evidence="10">Elongation of very long chain fatty acids protein</fullName>
        <ecNumber evidence="10">2.3.1.199</ecNumber>
    </recommendedName>
    <alternativeName>
        <fullName evidence="10">Very-long-chain 3-oxoacyl-CoA synthase</fullName>
    </alternativeName>
</protein>
<dbReference type="GO" id="GO:0034625">
    <property type="term" value="P:fatty acid elongation, monounsaturated fatty acid"/>
    <property type="evidence" value="ECO:0007669"/>
    <property type="project" value="TreeGrafter"/>
</dbReference>
<evidence type="ECO:0000256" key="2">
    <source>
        <dbReference type="ARBA" id="ARBA00022516"/>
    </source>
</evidence>
<evidence type="ECO:0000256" key="6">
    <source>
        <dbReference type="ARBA" id="ARBA00022989"/>
    </source>
</evidence>
<dbReference type="AlphaFoldDB" id="A0A1A9VWW7"/>
<dbReference type="PANTHER" id="PTHR11157:SF116">
    <property type="entry name" value="ELONGATION OF VERY LONG CHAIN FATTY ACIDS PROTEIN-RELATED"/>
    <property type="match status" value="1"/>
</dbReference>
<keyword evidence="6 10" id="KW-1133">Transmembrane helix</keyword>
<evidence type="ECO:0000256" key="3">
    <source>
        <dbReference type="ARBA" id="ARBA00022679"/>
    </source>
</evidence>
<dbReference type="Pfam" id="PF01151">
    <property type="entry name" value="ELO"/>
    <property type="match status" value="1"/>
</dbReference>
<dbReference type="GO" id="GO:0030148">
    <property type="term" value="P:sphingolipid biosynthetic process"/>
    <property type="evidence" value="ECO:0007669"/>
    <property type="project" value="TreeGrafter"/>
</dbReference>
<feature type="transmembrane region" description="Helical" evidence="10">
    <location>
        <begin position="170"/>
        <end position="190"/>
    </location>
</feature>
<keyword evidence="8 10" id="KW-0472">Membrane</keyword>
<dbReference type="GO" id="GO:0009922">
    <property type="term" value="F:fatty acid elongase activity"/>
    <property type="evidence" value="ECO:0007669"/>
    <property type="project" value="UniProtKB-EC"/>
</dbReference>
<dbReference type="VEuPathDB" id="VectorBase:GAUT050288"/>
<evidence type="ECO:0000313" key="12">
    <source>
        <dbReference type="Proteomes" id="UP000078200"/>
    </source>
</evidence>
<evidence type="ECO:0000256" key="1">
    <source>
        <dbReference type="ARBA" id="ARBA00004141"/>
    </source>
</evidence>
<feature type="transmembrane region" description="Helical" evidence="10">
    <location>
        <begin position="148"/>
        <end position="164"/>
    </location>
</feature>
<comment type="catalytic activity">
    <reaction evidence="10">
        <text>a very-long-chain acyl-CoA + malonyl-CoA + H(+) = a very-long-chain 3-oxoacyl-CoA + CO2 + CoA</text>
        <dbReference type="Rhea" id="RHEA:32727"/>
        <dbReference type="ChEBI" id="CHEBI:15378"/>
        <dbReference type="ChEBI" id="CHEBI:16526"/>
        <dbReference type="ChEBI" id="CHEBI:57287"/>
        <dbReference type="ChEBI" id="CHEBI:57384"/>
        <dbReference type="ChEBI" id="CHEBI:90725"/>
        <dbReference type="ChEBI" id="CHEBI:90736"/>
        <dbReference type="EC" id="2.3.1.199"/>
    </reaction>
</comment>
<evidence type="ECO:0000256" key="9">
    <source>
        <dbReference type="ARBA" id="ARBA00023160"/>
    </source>
</evidence>
<dbReference type="GO" id="GO:0005789">
    <property type="term" value="C:endoplasmic reticulum membrane"/>
    <property type="evidence" value="ECO:0007669"/>
    <property type="project" value="TreeGrafter"/>
</dbReference>
<dbReference type="EC" id="2.3.1.199" evidence="10"/>
<comment type="subcellular location">
    <subcellularLocation>
        <location evidence="1">Membrane</location>
        <topology evidence="1">Multi-pass membrane protein</topology>
    </subcellularLocation>
</comment>
<dbReference type="STRING" id="7395.A0A1A9VWW7"/>
<evidence type="ECO:0000256" key="7">
    <source>
        <dbReference type="ARBA" id="ARBA00023098"/>
    </source>
</evidence>
<name>A0A1A9VWW7_GLOAU</name>
<sequence>MLIIKVLYSKIVEYERETRDPRTADLPVASSLTYTMALVGLYLLTVLKLGPAFMSNRKPFEIKRILQIYNVLQIAGNLYIVHQCVVVYLYHPNFNWSCFNTAKTDYSPETMAFLTPAVFGYWLKFSDFLETIFYVLRKKRNQVSFLHVYHHSTVFVGCCLYIKYCFASHFTMIPLVNCFVHTVMYTYYLAASLDLKIDFLPWKRRITQLQILQFFFFAVHTLLALANNWCGLSTLILTVLFIQDTYIAVMFANFYYRTYVVNRRKIENNIKEIKQT</sequence>
<dbReference type="GO" id="GO:0034626">
    <property type="term" value="P:fatty acid elongation, polyunsaturated fatty acid"/>
    <property type="evidence" value="ECO:0007669"/>
    <property type="project" value="TreeGrafter"/>
</dbReference>
<evidence type="ECO:0000256" key="4">
    <source>
        <dbReference type="ARBA" id="ARBA00022692"/>
    </source>
</evidence>
<organism evidence="11 12">
    <name type="scientific">Glossina austeni</name>
    <name type="common">Savannah tsetse fly</name>
    <dbReference type="NCBI Taxonomy" id="7395"/>
    <lineage>
        <taxon>Eukaryota</taxon>
        <taxon>Metazoa</taxon>
        <taxon>Ecdysozoa</taxon>
        <taxon>Arthropoda</taxon>
        <taxon>Hexapoda</taxon>
        <taxon>Insecta</taxon>
        <taxon>Pterygota</taxon>
        <taxon>Neoptera</taxon>
        <taxon>Endopterygota</taxon>
        <taxon>Diptera</taxon>
        <taxon>Brachycera</taxon>
        <taxon>Muscomorpha</taxon>
        <taxon>Hippoboscoidea</taxon>
        <taxon>Glossinidae</taxon>
        <taxon>Glossina</taxon>
    </lineage>
</organism>
<dbReference type="GO" id="GO:0042761">
    <property type="term" value="P:very long-chain fatty acid biosynthetic process"/>
    <property type="evidence" value="ECO:0007669"/>
    <property type="project" value="TreeGrafter"/>
</dbReference>
<keyword evidence="12" id="KW-1185">Reference proteome</keyword>
<dbReference type="PANTHER" id="PTHR11157">
    <property type="entry name" value="FATTY ACID ACYL TRANSFERASE-RELATED"/>
    <property type="match status" value="1"/>
</dbReference>
<keyword evidence="7 10" id="KW-0443">Lipid metabolism</keyword>
<dbReference type="Proteomes" id="UP000078200">
    <property type="component" value="Unassembled WGS sequence"/>
</dbReference>
<evidence type="ECO:0000256" key="10">
    <source>
        <dbReference type="RuleBase" id="RU361115"/>
    </source>
</evidence>
<dbReference type="PROSITE" id="PS01188">
    <property type="entry name" value="ELO"/>
    <property type="match status" value="1"/>
</dbReference>
<feature type="transmembrane region" description="Helical" evidence="10">
    <location>
        <begin position="68"/>
        <end position="91"/>
    </location>
</feature>
<keyword evidence="4 10" id="KW-0812">Transmembrane</keyword>
<dbReference type="GO" id="GO:0019367">
    <property type="term" value="P:fatty acid elongation, saturated fatty acid"/>
    <property type="evidence" value="ECO:0007669"/>
    <property type="project" value="TreeGrafter"/>
</dbReference>
<feature type="transmembrane region" description="Helical" evidence="10">
    <location>
        <begin position="28"/>
        <end position="47"/>
    </location>
</feature>
<proteinExistence type="inferred from homology"/>
<dbReference type="EnsemblMetazoa" id="GAUT050288-RA">
    <property type="protein sequence ID" value="GAUT050288-PA"/>
    <property type="gene ID" value="GAUT050288"/>
</dbReference>
<dbReference type="InterPro" id="IPR030457">
    <property type="entry name" value="ELO_CS"/>
</dbReference>
<comment type="similarity">
    <text evidence="10">Belongs to the ELO family.</text>
</comment>